<protein>
    <submittedName>
        <fullName evidence="6">Uncharacterized protein</fullName>
    </submittedName>
</protein>
<evidence type="ECO:0000313" key="6">
    <source>
        <dbReference type="EMBL" id="CAE8658245.1"/>
    </source>
</evidence>
<evidence type="ECO:0000256" key="2">
    <source>
        <dbReference type="ARBA" id="ARBA00022473"/>
    </source>
</evidence>
<feature type="region of interest" description="Disordered" evidence="5">
    <location>
        <begin position="42"/>
        <end position="61"/>
    </location>
</feature>
<comment type="similarity">
    <text evidence="4">Belongs to the DONSON family.</text>
</comment>
<keyword evidence="2" id="KW-0217">Developmental protein</keyword>
<gene>
    <name evidence="6" type="ORF">PGLA2088_LOCUS13335</name>
</gene>
<dbReference type="GO" id="GO:0033260">
    <property type="term" value="P:nuclear DNA replication"/>
    <property type="evidence" value="ECO:0007669"/>
    <property type="project" value="TreeGrafter"/>
</dbReference>
<dbReference type="AlphaFoldDB" id="A0A813IWN6"/>
<feature type="compositionally biased region" description="Low complexity" evidence="5">
    <location>
        <begin position="468"/>
        <end position="485"/>
    </location>
</feature>
<accession>A0A813IWN6</accession>
<feature type="region of interest" description="Disordered" evidence="5">
    <location>
        <begin position="1"/>
        <end position="36"/>
    </location>
</feature>
<dbReference type="EMBL" id="CAJNNW010015901">
    <property type="protein sequence ID" value="CAE8658245.1"/>
    <property type="molecule type" value="Genomic_DNA"/>
</dbReference>
<organism evidence="6 7">
    <name type="scientific">Polarella glacialis</name>
    <name type="common">Dinoflagellate</name>
    <dbReference type="NCBI Taxonomy" id="89957"/>
    <lineage>
        <taxon>Eukaryota</taxon>
        <taxon>Sar</taxon>
        <taxon>Alveolata</taxon>
        <taxon>Dinophyceae</taxon>
        <taxon>Suessiales</taxon>
        <taxon>Suessiaceae</taxon>
        <taxon>Polarella</taxon>
    </lineage>
</organism>
<keyword evidence="3" id="KW-0539">Nucleus</keyword>
<comment type="subcellular location">
    <subcellularLocation>
        <location evidence="1">Nucleus</location>
    </subcellularLocation>
</comment>
<comment type="caution">
    <text evidence="6">The sequence shown here is derived from an EMBL/GenBank/DDBJ whole genome shotgun (WGS) entry which is preliminary data.</text>
</comment>
<sequence length="572" mass="61462">MEGGGEKHGLPGAAAQEQPPLKRARRTTSDFLKARRQGLTSGGLELQVHSEASDATSSALAQQPQDLAIPSFSSIEPLFESFAGEVADPAKEFEVSQRHAAEARQDRYAALSRRQDTAPQFAIPELCRSEDIACDLTLRQGLRLATPHASLRWLRRLPAALRCQSMRSQDLSKGHVRDAALELCEASLPQLLSDPDKAVAWLARVAACLSWYEVEGPLLPSIGSESIPTASMGTAVASAALQKEAQRRVEEWDESYRSLWLLMRQGMLPSFGIIAERFTVMVFSEGTGPWTSPMTGETFKPSQAQPCAVLWPSSYELRSVLQENHVHFEMAAASVQAGFPWAPGVAGQLAPDETAAAGSLVALPAADPGSRLGTSEEMVQTDLRELRRDGEAVLAPEELGRGAGPAVSALWFEGSWRVHALLDVLRQQMLGHPLPSSPPAPRRLPLLLAPAPFANASVKSAEVVKTQTTSAPASTAPTAAGSTSGDPAAGASHGVAELRGCFFPSQVRRFLELLRVLLPSFSCEFHLAHRHGAGANVFTQLGPRRIEAVSCECTGASPGKPADWKWEFRVGQ</sequence>
<reference evidence="6" key="1">
    <citation type="submission" date="2021-02" db="EMBL/GenBank/DDBJ databases">
        <authorList>
            <person name="Dougan E. K."/>
            <person name="Rhodes N."/>
            <person name="Thang M."/>
            <person name="Chan C."/>
        </authorList>
    </citation>
    <scope>NUCLEOTIDE SEQUENCE</scope>
</reference>
<evidence type="ECO:0000256" key="4">
    <source>
        <dbReference type="ARBA" id="ARBA00025806"/>
    </source>
</evidence>
<evidence type="ECO:0000313" key="7">
    <source>
        <dbReference type="Proteomes" id="UP000626109"/>
    </source>
</evidence>
<evidence type="ECO:0000256" key="5">
    <source>
        <dbReference type="SAM" id="MobiDB-lite"/>
    </source>
</evidence>
<dbReference type="GO" id="GO:0005634">
    <property type="term" value="C:nucleus"/>
    <property type="evidence" value="ECO:0007669"/>
    <property type="project" value="UniProtKB-SubCell"/>
</dbReference>
<dbReference type="Proteomes" id="UP000626109">
    <property type="component" value="Unassembled WGS sequence"/>
</dbReference>
<dbReference type="PANTHER" id="PTHR12972">
    <property type="entry name" value="DOWNSTREAM NEIGHBOR OF SON"/>
    <property type="match status" value="1"/>
</dbReference>
<name>A0A813IWN6_POLGL</name>
<evidence type="ECO:0000256" key="3">
    <source>
        <dbReference type="ARBA" id="ARBA00023242"/>
    </source>
</evidence>
<proteinExistence type="inferred from homology"/>
<dbReference type="InterPro" id="IPR024861">
    <property type="entry name" value="Donson"/>
</dbReference>
<evidence type="ECO:0000256" key="1">
    <source>
        <dbReference type="ARBA" id="ARBA00004123"/>
    </source>
</evidence>
<dbReference type="PANTHER" id="PTHR12972:SF0">
    <property type="entry name" value="PROTEIN DOWNSTREAM NEIGHBOR OF SON"/>
    <property type="match status" value="1"/>
</dbReference>
<feature type="region of interest" description="Disordered" evidence="5">
    <location>
        <begin position="468"/>
        <end position="490"/>
    </location>
</feature>